<feature type="compositionally biased region" description="Basic residues" evidence="1">
    <location>
        <begin position="391"/>
        <end position="400"/>
    </location>
</feature>
<feature type="compositionally biased region" description="Acidic residues" evidence="1">
    <location>
        <begin position="319"/>
        <end position="328"/>
    </location>
</feature>
<organism evidence="2 3">
    <name type="scientific">Rhodofomes roseus</name>
    <dbReference type="NCBI Taxonomy" id="34475"/>
    <lineage>
        <taxon>Eukaryota</taxon>
        <taxon>Fungi</taxon>
        <taxon>Dikarya</taxon>
        <taxon>Basidiomycota</taxon>
        <taxon>Agaricomycotina</taxon>
        <taxon>Agaricomycetes</taxon>
        <taxon>Polyporales</taxon>
        <taxon>Rhodofomes</taxon>
    </lineage>
</organism>
<proteinExistence type="predicted"/>
<gene>
    <name evidence="2" type="ORF">C8Q71DRAFT_863677</name>
</gene>
<comment type="caution">
    <text evidence="2">The sequence shown here is derived from an EMBL/GenBank/DDBJ whole genome shotgun (WGS) entry which is preliminary data.</text>
</comment>
<protein>
    <recommendedName>
        <fullName evidence="4">CSD domain-containing protein</fullName>
    </recommendedName>
</protein>
<feature type="compositionally biased region" description="Basic and acidic residues" evidence="1">
    <location>
        <begin position="73"/>
        <end position="88"/>
    </location>
</feature>
<feature type="compositionally biased region" description="Low complexity" evidence="1">
    <location>
        <begin position="410"/>
        <end position="422"/>
    </location>
</feature>
<reference evidence="2 3" key="1">
    <citation type="journal article" date="2021" name="Environ. Microbiol.">
        <title>Gene family expansions and transcriptome signatures uncover fungal adaptations to wood decay.</title>
        <authorList>
            <person name="Hage H."/>
            <person name="Miyauchi S."/>
            <person name="Viragh M."/>
            <person name="Drula E."/>
            <person name="Min B."/>
            <person name="Chaduli D."/>
            <person name="Navarro D."/>
            <person name="Favel A."/>
            <person name="Norest M."/>
            <person name="Lesage-Meessen L."/>
            <person name="Balint B."/>
            <person name="Merenyi Z."/>
            <person name="de Eugenio L."/>
            <person name="Morin E."/>
            <person name="Martinez A.T."/>
            <person name="Baldrian P."/>
            <person name="Stursova M."/>
            <person name="Martinez M.J."/>
            <person name="Novotny C."/>
            <person name="Magnuson J.K."/>
            <person name="Spatafora J.W."/>
            <person name="Maurice S."/>
            <person name="Pangilinan J."/>
            <person name="Andreopoulos W."/>
            <person name="LaButti K."/>
            <person name="Hundley H."/>
            <person name="Na H."/>
            <person name="Kuo A."/>
            <person name="Barry K."/>
            <person name="Lipzen A."/>
            <person name="Henrissat B."/>
            <person name="Riley R."/>
            <person name="Ahrendt S."/>
            <person name="Nagy L.G."/>
            <person name="Grigoriev I.V."/>
            <person name="Martin F."/>
            <person name="Rosso M.N."/>
        </authorList>
    </citation>
    <scope>NUCLEOTIDE SEQUENCE [LARGE SCALE GENOMIC DNA]</scope>
    <source>
        <strain evidence="2 3">CIRM-BRFM 1785</strain>
    </source>
</reference>
<feature type="compositionally biased region" description="Polar residues" evidence="1">
    <location>
        <begin position="256"/>
        <end position="275"/>
    </location>
</feature>
<feature type="compositionally biased region" description="Gly residues" evidence="1">
    <location>
        <begin position="99"/>
        <end position="114"/>
    </location>
</feature>
<feature type="compositionally biased region" description="Polar residues" evidence="1">
    <location>
        <begin position="284"/>
        <end position="303"/>
    </location>
</feature>
<feature type="compositionally biased region" description="Basic and acidic residues" evidence="1">
    <location>
        <begin position="36"/>
        <end position="45"/>
    </location>
</feature>
<dbReference type="Proteomes" id="UP000814176">
    <property type="component" value="Unassembled WGS sequence"/>
</dbReference>
<feature type="region of interest" description="Disordered" evidence="1">
    <location>
        <begin position="1"/>
        <end position="422"/>
    </location>
</feature>
<evidence type="ECO:0008006" key="4">
    <source>
        <dbReference type="Google" id="ProtNLM"/>
    </source>
</evidence>
<dbReference type="EMBL" id="JADCUA010000046">
    <property type="protein sequence ID" value="KAH9828819.1"/>
    <property type="molecule type" value="Genomic_DNA"/>
</dbReference>
<keyword evidence="3" id="KW-1185">Reference proteome</keyword>
<evidence type="ECO:0000313" key="2">
    <source>
        <dbReference type="EMBL" id="KAH9828819.1"/>
    </source>
</evidence>
<evidence type="ECO:0000256" key="1">
    <source>
        <dbReference type="SAM" id="MobiDB-lite"/>
    </source>
</evidence>
<feature type="compositionally biased region" description="Acidic residues" evidence="1">
    <location>
        <begin position="337"/>
        <end position="346"/>
    </location>
</feature>
<sequence length="422" mass="43950">MLWEKIKTTQGTKKGFAFRDVNPEDSVSADEDGKDGDDGGDKEGCNEVNGGARVMGRGQGREGRGAGEGGAGRGDRGEVHVNDDHRDGGASTGSDVDGGDGSGDGEGVGAGNAGEGQDDGGGDGAPDSSDDMITGEKSGHEGLGDEENNSGRGDGEYNNTMRSGEGRDVVGNAASVAGEHDDSNRPNGVRGRVDQSEAQPEQLRDGGSSVQPAALVPQRRSRRHHEDVDPVKSNVEGVASGAKKRKLAVQPHEAATVSTNNVRQTRSTSSKQKPTQADLATGRAKSTTKPWGASTSSVCSSDLITDAPSTVGHAHNGDVDEDEDEERDGDNRRDGDGDKDEDEDGDGDKGGDGEEGGDAGESARPRRCGKRQAEQAVDEDEQEGGDQSNQWKKRRVRNSRSRTPPLKTRAQAAAAQQKGCHS</sequence>
<dbReference type="GeneID" id="72008940"/>
<evidence type="ECO:0000313" key="3">
    <source>
        <dbReference type="Proteomes" id="UP000814176"/>
    </source>
</evidence>
<dbReference type="RefSeq" id="XP_047772460.1">
    <property type="nucleotide sequence ID" value="XM_047928208.1"/>
</dbReference>
<name>A0ABQ8JY60_9APHY</name>
<accession>A0ABQ8JY60</accession>